<reference evidence="1 2" key="1">
    <citation type="submission" date="2019-02" db="EMBL/GenBank/DDBJ databases">
        <title>Deep-cultivation of Planctomycetes and their phenomic and genomic characterization uncovers novel biology.</title>
        <authorList>
            <person name="Wiegand S."/>
            <person name="Jogler M."/>
            <person name="Boedeker C."/>
            <person name="Pinto D."/>
            <person name="Vollmers J."/>
            <person name="Rivas-Marin E."/>
            <person name="Kohn T."/>
            <person name="Peeters S.H."/>
            <person name="Heuer A."/>
            <person name="Rast P."/>
            <person name="Oberbeckmann S."/>
            <person name="Bunk B."/>
            <person name="Jeske O."/>
            <person name="Meyerdierks A."/>
            <person name="Storesund J.E."/>
            <person name="Kallscheuer N."/>
            <person name="Luecker S."/>
            <person name="Lage O.M."/>
            <person name="Pohl T."/>
            <person name="Merkel B.J."/>
            <person name="Hornburger P."/>
            <person name="Mueller R.-W."/>
            <person name="Bruemmer F."/>
            <person name="Labrenz M."/>
            <person name="Spormann A.M."/>
            <person name="Op den Camp H."/>
            <person name="Overmann J."/>
            <person name="Amann R."/>
            <person name="Jetten M.S.M."/>
            <person name="Mascher T."/>
            <person name="Medema M.H."/>
            <person name="Devos D.P."/>
            <person name="Kaster A.-K."/>
            <person name="Ovreas L."/>
            <person name="Rohde M."/>
            <person name="Galperin M.Y."/>
            <person name="Jogler C."/>
        </authorList>
    </citation>
    <scope>NUCLEOTIDE SEQUENCE [LARGE SCALE GENOMIC DNA]</scope>
    <source>
        <strain evidence="1 2">HG15A2</strain>
    </source>
</reference>
<name>A0A517MPH8_9BACT</name>
<dbReference type="KEGG" id="amob:HG15A2_00460"/>
<proteinExistence type="predicted"/>
<evidence type="ECO:0000313" key="1">
    <source>
        <dbReference type="EMBL" id="QDS96788.1"/>
    </source>
</evidence>
<dbReference type="AlphaFoldDB" id="A0A517MPH8"/>
<dbReference type="RefSeq" id="WP_145056674.1">
    <property type="nucleotide sequence ID" value="NZ_CP036263.1"/>
</dbReference>
<dbReference type="OrthoDB" id="282243at2"/>
<dbReference type="NCBIfam" id="TIGR04138">
    <property type="entry name" value="Plancto_Ver_chp"/>
    <property type="match status" value="1"/>
</dbReference>
<organism evidence="1 2">
    <name type="scientific">Adhaeretor mobilis</name>
    <dbReference type="NCBI Taxonomy" id="1930276"/>
    <lineage>
        <taxon>Bacteria</taxon>
        <taxon>Pseudomonadati</taxon>
        <taxon>Planctomycetota</taxon>
        <taxon>Planctomycetia</taxon>
        <taxon>Pirellulales</taxon>
        <taxon>Lacipirellulaceae</taxon>
        <taxon>Adhaeretor</taxon>
    </lineage>
</organism>
<sequence length="149" mass="17317">MVNPDHPLAELLARDVRYKFEAYLFVFEALKYAHEELGMGATDEDTSEVGAEDDEEHNRHLSGQQLCEAIRQYAHQEYGYLAQEVLRHWGVTRTGDFGEIVFNLIDIKEMRKTPEDRREDFEDVYDFDDAFQRGFQFSSADASEGPRSK</sequence>
<keyword evidence="2" id="KW-1185">Reference proteome</keyword>
<gene>
    <name evidence="1" type="ORF">HG15A2_00460</name>
</gene>
<protein>
    <submittedName>
        <fullName evidence="1">Uncharacterized protein</fullName>
    </submittedName>
</protein>
<dbReference type="Proteomes" id="UP000319852">
    <property type="component" value="Chromosome"/>
</dbReference>
<evidence type="ECO:0000313" key="2">
    <source>
        <dbReference type="Proteomes" id="UP000319852"/>
    </source>
</evidence>
<dbReference type="EMBL" id="CP036263">
    <property type="protein sequence ID" value="QDS96788.1"/>
    <property type="molecule type" value="Genomic_DNA"/>
</dbReference>
<dbReference type="InterPro" id="IPR026406">
    <property type="entry name" value="Ver/Plancto_CHP"/>
</dbReference>
<accession>A0A517MPH8</accession>